<evidence type="ECO:0000256" key="1">
    <source>
        <dbReference type="SAM" id="Coils"/>
    </source>
</evidence>
<gene>
    <name evidence="2" type="ORF">GH885_14075</name>
</gene>
<organism evidence="2 3">
    <name type="scientific">Gracilibacillus thailandensis</name>
    <dbReference type="NCBI Taxonomy" id="563735"/>
    <lineage>
        <taxon>Bacteria</taxon>
        <taxon>Bacillati</taxon>
        <taxon>Bacillota</taxon>
        <taxon>Bacilli</taxon>
        <taxon>Bacillales</taxon>
        <taxon>Bacillaceae</taxon>
        <taxon>Gracilibacillus</taxon>
    </lineage>
</organism>
<proteinExistence type="predicted"/>
<keyword evidence="1" id="KW-0175">Coiled coil</keyword>
<dbReference type="AlphaFoldDB" id="A0A6N7R3E0"/>
<protein>
    <submittedName>
        <fullName evidence="2">Uncharacterized protein</fullName>
    </submittedName>
</protein>
<name>A0A6N7R3E0_9BACI</name>
<feature type="coiled-coil region" evidence="1">
    <location>
        <begin position="38"/>
        <end position="75"/>
    </location>
</feature>
<dbReference type="Proteomes" id="UP000435187">
    <property type="component" value="Unassembled WGS sequence"/>
</dbReference>
<accession>A0A6N7R3E0</accession>
<reference evidence="2 3" key="1">
    <citation type="submission" date="2019-10" db="EMBL/GenBank/DDBJ databases">
        <title>Gracilibacillus salitolerans sp. nov., a moderate halophile isolated from a saline soil in northwest China.</title>
        <authorList>
            <person name="Gan L."/>
        </authorList>
    </citation>
    <scope>NUCLEOTIDE SEQUENCE [LARGE SCALE GENOMIC DNA]</scope>
    <source>
        <strain evidence="2 3">TP2-8</strain>
    </source>
</reference>
<evidence type="ECO:0000313" key="3">
    <source>
        <dbReference type="Proteomes" id="UP000435187"/>
    </source>
</evidence>
<dbReference type="EMBL" id="WJEE01000032">
    <property type="protein sequence ID" value="MRI67446.1"/>
    <property type="molecule type" value="Genomic_DNA"/>
</dbReference>
<evidence type="ECO:0000313" key="2">
    <source>
        <dbReference type="EMBL" id="MRI67446.1"/>
    </source>
</evidence>
<sequence>MAEKLLLEILDEIKVMKGEINGIKDEQIKTNKRLDGTNQRLNEMDRQFNERFDRLENKTNAIQEQTAKISEYHMETMQKLNSKATKDDFNYLKEMVFKHDEEIYKIKSQYQSINEN</sequence>
<comment type="caution">
    <text evidence="2">The sequence shown here is derived from an EMBL/GenBank/DDBJ whole genome shotgun (WGS) entry which is preliminary data.</text>
</comment>
<keyword evidence="3" id="KW-1185">Reference proteome</keyword>
<dbReference type="RefSeq" id="WP_153836024.1">
    <property type="nucleotide sequence ID" value="NZ_JBHUMW010000069.1"/>
</dbReference>